<dbReference type="InterPro" id="IPR036770">
    <property type="entry name" value="Ankyrin_rpt-contain_sf"/>
</dbReference>
<gene>
    <name evidence="5" type="ORF">N7509_002080</name>
</gene>
<dbReference type="OrthoDB" id="4435916at2759"/>
<accession>A0A9W9W861</accession>
<dbReference type="Pfam" id="PF12796">
    <property type="entry name" value="Ank_2"/>
    <property type="match status" value="1"/>
</dbReference>
<dbReference type="PANTHER" id="PTHR24198:SF165">
    <property type="entry name" value="ANKYRIN REPEAT-CONTAINING PROTEIN-RELATED"/>
    <property type="match status" value="1"/>
</dbReference>
<keyword evidence="6" id="KW-1185">Reference proteome</keyword>
<sequence>MLKECEFIPPSNKEKEKSSNRTAIRFRWASLQIEYLCNQQRIKLAEDVEAELGRLPSTLQESYANIHGTIRTQAKHSRSLAKRTLAWLVCCQRPLPSSDLIYAVSLGMRRKVGSHELLDVCRNLVILDQEQDVFRLAHTSVREYLESTPDCCLSKSHSVVAGCCLDLLCRGVVWPSSPDGQSALHQYAVLFWPGHVSLGETGQDGLDKLLSAKLSSFISHREESSPYLQWLEACEYCWLTAPWPLQTKLRSVINSKSTLVFLGSVFGIMAILEYLMACKTNFFHETNQVGDSPLQAAALNNHFGVVQKLLDWYPMYLATNCDLNSAAQNKGAKATEILTRLLQSAEPEAVTNATLKCAALNLTNGEKLLEILLEWRSSQHFPQGEMLDGRLSIQPIDKDTFRAAASNGEQGYAIIKALWRSNGHRTVTTGMIIAAAMTEGHDRALLKHLWVEANGSQLVTGQRIVEAAVSNPRGGRKTLQVIWDTIGNIVVSKRAIISATSNATDGLETIRFIWDKTGGYPLDEDVLNATVRNFVHGEKILQFYISKDSYLHFSDQLCRDAASNGSKAIMETILGHKQAISVDSDIFLAAAANRHYGSEMIEFLWHRSGGFTVNEELLLNAVRNRENGKEVVEMLRNLNSGPLPSSIITSQVFRAAAANEFSSYALVSRLLEDAGKYDTATICPSVIEAAATAGQERTLALFQQRFPDAVMENMNLIVRFCNAAKAGSEFETQQLLAAGVNPDLPNIHGATPLWQAAARGHVAIVRALLDTGRVDVHSQTETGRTSLFIASQHGWSAVVALLLEAGANPCTRDRYGETAILVARETNQETVLALLEDAVRLRTEEKVVLPQVTEVEEANQGGCQ</sequence>
<dbReference type="PROSITE" id="PS50088">
    <property type="entry name" value="ANK_REPEAT"/>
    <property type="match status" value="2"/>
</dbReference>
<proteinExistence type="predicted"/>
<reference evidence="5" key="2">
    <citation type="journal article" date="2023" name="IMA Fungus">
        <title>Comparative genomic study of the Penicillium genus elucidates a diverse pangenome and 15 lateral gene transfer events.</title>
        <authorList>
            <person name="Petersen C."/>
            <person name="Sorensen T."/>
            <person name="Nielsen M.R."/>
            <person name="Sondergaard T.E."/>
            <person name="Sorensen J.L."/>
            <person name="Fitzpatrick D.A."/>
            <person name="Frisvad J.C."/>
            <person name="Nielsen K.L."/>
        </authorList>
    </citation>
    <scope>NUCLEOTIDE SEQUENCE</scope>
    <source>
        <strain evidence="5">IBT 29677</strain>
    </source>
</reference>
<dbReference type="PANTHER" id="PTHR24198">
    <property type="entry name" value="ANKYRIN REPEAT AND PROTEIN KINASE DOMAIN-CONTAINING PROTEIN"/>
    <property type="match status" value="1"/>
</dbReference>
<dbReference type="GeneID" id="81365697"/>
<keyword evidence="1" id="KW-0677">Repeat</keyword>
<dbReference type="AlphaFoldDB" id="A0A9W9W861"/>
<dbReference type="SMART" id="SM00248">
    <property type="entry name" value="ANK"/>
    <property type="match status" value="3"/>
</dbReference>
<dbReference type="Proteomes" id="UP001147747">
    <property type="component" value="Unassembled WGS sequence"/>
</dbReference>
<evidence type="ECO:0000313" key="6">
    <source>
        <dbReference type="Proteomes" id="UP001147747"/>
    </source>
</evidence>
<dbReference type="EMBL" id="JAPZBU010000004">
    <property type="protein sequence ID" value="KAJ5408197.1"/>
    <property type="molecule type" value="Genomic_DNA"/>
</dbReference>
<evidence type="ECO:0000256" key="3">
    <source>
        <dbReference type="PROSITE-ProRule" id="PRU00023"/>
    </source>
</evidence>
<evidence type="ECO:0000313" key="5">
    <source>
        <dbReference type="EMBL" id="KAJ5408197.1"/>
    </source>
</evidence>
<comment type="caution">
    <text evidence="5">The sequence shown here is derived from an EMBL/GenBank/DDBJ whole genome shotgun (WGS) entry which is preliminary data.</text>
</comment>
<evidence type="ECO:0000256" key="1">
    <source>
        <dbReference type="ARBA" id="ARBA00022737"/>
    </source>
</evidence>
<dbReference type="RefSeq" id="XP_056492512.1">
    <property type="nucleotide sequence ID" value="XM_056626717.1"/>
</dbReference>
<feature type="domain" description="GPI inositol-deacylase winged helix" evidence="4">
    <location>
        <begin position="72"/>
        <end position="147"/>
    </location>
</feature>
<feature type="repeat" description="ANK" evidence="3">
    <location>
        <begin position="782"/>
        <end position="814"/>
    </location>
</feature>
<dbReference type="SUPFAM" id="SSF48403">
    <property type="entry name" value="Ankyrin repeat"/>
    <property type="match status" value="1"/>
</dbReference>
<protein>
    <recommendedName>
        <fullName evidence="4">GPI inositol-deacylase winged helix domain-containing protein</fullName>
    </recommendedName>
</protein>
<dbReference type="InterPro" id="IPR054471">
    <property type="entry name" value="GPIID_WHD"/>
</dbReference>
<dbReference type="Gene3D" id="1.25.40.20">
    <property type="entry name" value="Ankyrin repeat-containing domain"/>
    <property type="match status" value="2"/>
</dbReference>
<reference evidence="5" key="1">
    <citation type="submission" date="2022-12" db="EMBL/GenBank/DDBJ databases">
        <authorList>
            <person name="Petersen C."/>
        </authorList>
    </citation>
    <scope>NUCLEOTIDE SEQUENCE</scope>
    <source>
        <strain evidence="5">IBT 29677</strain>
    </source>
</reference>
<keyword evidence="2 3" id="KW-0040">ANK repeat</keyword>
<dbReference type="InterPro" id="IPR002110">
    <property type="entry name" value="Ankyrin_rpt"/>
</dbReference>
<name>A0A9W9W861_9EURO</name>
<dbReference type="PROSITE" id="PS50297">
    <property type="entry name" value="ANK_REP_REGION"/>
    <property type="match status" value="2"/>
</dbReference>
<evidence type="ECO:0000256" key="2">
    <source>
        <dbReference type="ARBA" id="ARBA00023043"/>
    </source>
</evidence>
<dbReference type="Pfam" id="PF22939">
    <property type="entry name" value="WHD_GPIID"/>
    <property type="match status" value="1"/>
</dbReference>
<feature type="repeat" description="ANK" evidence="3">
    <location>
        <begin position="748"/>
        <end position="772"/>
    </location>
</feature>
<evidence type="ECO:0000259" key="4">
    <source>
        <dbReference type="Pfam" id="PF22939"/>
    </source>
</evidence>
<organism evidence="5 6">
    <name type="scientific">Penicillium cosmopolitanum</name>
    <dbReference type="NCBI Taxonomy" id="1131564"/>
    <lineage>
        <taxon>Eukaryota</taxon>
        <taxon>Fungi</taxon>
        <taxon>Dikarya</taxon>
        <taxon>Ascomycota</taxon>
        <taxon>Pezizomycotina</taxon>
        <taxon>Eurotiomycetes</taxon>
        <taxon>Eurotiomycetidae</taxon>
        <taxon>Eurotiales</taxon>
        <taxon>Aspergillaceae</taxon>
        <taxon>Penicillium</taxon>
    </lineage>
</organism>